<comment type="similarity">
    <text evidence="1">Belongs to the F420H(2)-dependent quinone reductase family.</text>
</comment>
<dbReference type="eggNOG" id="COG0748">
    <property type="taxonomic scope" value="Bacteria"/>
</dbReference>
<proteinExistence type="inferred from homology"/>
<dbReference type="HOGENOM" id="CLU_114921_0_0_11"/>
<sequence length="176" mass="19492">MSGGWAKLVLMNASQSGQALAARTKSLVAKMTTNPRIQPLLRRVVPTSDRILARLTGGRLHLSDAILPTLILHHTGRKSGHARATPLAHLVDGDRYLVVGSNWGQASHPAWALNITDEPKVEIEVKGRRFPAVANRLTGTDRADAWERMRTLWPSFDTYEVTSGERDIRVFELIPT</sequence>
<organism evidence="3 4">
    <name type="scientific">Candidatus Neomicrothrix parvicella RN1</name>
    <dbReference type="NCBI Taxonomy" id="1229780"/>
    <lineage>
        <taxon>Bacteria</taxon>
        <taxon>Bacillati</taxon>
        <taxon>Actinomycetota</taxon>
        <taxon>Acidimicrobiia</taxon>
        <taxon>Acidimicrobiales</taxon>
        <taxon>Microthrixaceae</taxon>
        <taxon>Candidatus Neomicrothrix</taxon>
    </lineage>
</organism>
<dbReference type="GO" id="GO:0016491">
    <property type="term" value="F:oxidoreductase activity"/>
    <property type="evidence" value="ECO:0007669"/>
    <property type="project" value="InterPro"/>
</dbReference>
<accession>R4YWM4</accession>
<dbReference type="InterPro" id="IPR012349">
    <property type="entry name" value="Split_barrel_FMN-bd"/>
</dbReference>
<comment type="caution">
    <text evidence="3">The sequence shown here is derived from an EMBL/GenBank/DDBJ whole genome shotgun (WGS) entry which is preliminary data.</text>
</comment>
<dbReference type="InterPro" id="IPR004378">
    <property type="entry name" value="F420H2_quin_Rdtase"/>
</dbReference>
<dbReference type="Pfam" id="PF04075">
    <property type="entry name" value="F420H2_quin_red"/>
    <property type="match status" value="1"/>
</dbReference>
<dbReference type="GO" id="GO:0005886">
    <property type="term" value="C:plasma membrane"/>
    <property type="evidence" value="ECO:0007669"/>
    <property type="project" value="TreeGrafter"/>
</dbReference>
<keyword evidence="4" id="KW-1185">Reference proteome</keyword>
<evidence type="ECO:0000256" key="2">
    <source>
        <dbReference type="ARBA" id="ARBA00049106"/>
    </source>
</evidence>
<dbReference type="Proteomes" id="UP000018291">
    <property type="component" value="Unassembled WGS sequence"/>
</dbReference>
<gene>
    <name evidence="3" type="ORF">BN381_110079</name>
</gene>
<protein>
    <submittedName>
        <fullName evidence="3">Uncharacterized protein</fullName>
    </submittedName>
</protein>
<dbReference type="Gene3D" id="2.30.110.10">
    <property type="entry name" value="Electron Transport, Fmn-binding Protein, Chain A"/>
    <property type="match status" value="1"/>
</dbReference>
<dbReference type="PANTHER" id="PTHR39428">
    <property type="entry name" value="F420H(2)-DEPENDENT QUINONE REDUCTASE RV1261C"/>
    <property type="match status" value="1"/>
</dbReference>
<name>R4YWM4_9ACTN</name>
<comment type="catalytic activity">
    <reaction evidence="2">
        <text>oxidized coenzyme F420-(gamma-L-Glu)(n) + a quinol + H(+) = reduced coenzyme F420-(gamma-L-Glu)(n) + a quinone</text>
        <dbReference type="Rhea" id="RHEA:39663"/>
        <dbReference type="Rhea" id="RHEA-COMP:12939"/>
        <dbReference type="Rhea" id="RHEA-COMP:14378"/>
        <dbReference type="ChEBI" id="CHEBI:15378"/>
        <dbReference type="ChEBI" id="CHEBI:24646"/>
        <dbReference type="ChEBI" id="CHEBI:132124"/>
        <dbReference type="ChEBI" id="CHEBI:133980"/>
        <dbReference type="ChEBI" id="CHEBI:139511"/>
    </reaction>
</comment>
<reference evidence="3 4" key="1">
    <citation type="journal article" date="2013" name="ISME J.">
        <title>Metabolic model for the filamentous 'Candidatus Microthrix parvicella' based on genomic and metagenomic analyses.</title>
        <authorList>
            <person name="Jon McIlroy S."/>
            <person name="Kristiansen R."/>
            <person name="Albertsen M."/>
            <person name="Michael Karst S."/>
            <person name="Rossetti S."/>
            <person name="Lund Nielsen J."/>
            <person name="Tandoi V."/>
            <person name="James Seviour R."/>
            <person name="Nielsen P.H."/>
        </authorList>
    </citation>
    <scope>NUCLEOTIDE SEQUENCE [LARGE SCALE GENOMIC DNA]</scope>
    <source>
        <strain evidence="3 4">RN1</strain>
    </source>
</reference>
<dbReference type="AlphaFoldDB" id="R4YWM4"/>
<dbReference type="OrthoDB" id="8225825at2"/>
<dbReference type="EMBL" id="CANL01000003">
    <property type="protein sequence ID" value="CCM62413.1"/>
    <property type="molecule type" value="Genomic_DNA"/>
</dbReference>
<dbReference type="NCBIfam" id="TIGR00026">
    <property type="entry name" value="hi_GC_TIGR00026"/>
    <property type="match status" value="1"/>
</dbReference>
<evidence type="ECO:0000313" key="3">
    <source>
        <dbReference type="EMBL" id="CCM62413.1"/>
    </source>
</evidence>
<evidence type="ECO:0000256" key="1">
    <source>
        <dbReference type="ARBA" id="ARBA00008710"/>
    </source>
</evidence>
<evidence type="ECO:0000313" key="4">
    <source>
        <dbReference type="Proteomes" id="UP000018291"/>
    </source>
</evidence>
<dbReference type="GO" id="GO:0070967">
    <property type="term" value="F:coenzyme F420 binding"/>
    <property type="evidence" value="ECO:0007669"/>
    <property type="project" value="TreeGrafter"/>
</dbReference>
<dbReference type="STRING" id="1229780.BN381_110079"/>
<dbReference type="PANTHER" id="PTHR39428:SF1">
    <property type="entry name" value="F420H(2)-DEPENDENT QUINONE REDUCTASE RV1261C"/>
    <property type="match status" value="1"/>
</dbReference>